<keyword evidence="6" id="KW-1185">Reference proteome</keyword>
<protein>
    <submittedName>
        <fullName evidence="5">Methyltransferase domain-containing protein</fullName>
    </submittedName>
</protein>
<gene>
    <name evidence="5" type="ORF">GA0070607_0222</name>
</gene>
<dbReference type="GO" id="GO:0032259">
    <property type="term" value="P:methylation"/>
    <property type="evidence" value="ECO:0007669"/>
    <property type="project" value="UniProtKB-KW"/>
</dbReference>
<evidence type="ECO:0000256" key="2">
    <source>
        <dbReference type="ARBA" id="ARBA00022679"/>
    </source>
</evidence>
<organism evidence="5 6">
    <name type="scientific">Micromonospora coriariae</name>
    <dbReference type="NCBI Taxonomy" id="285665"/>
    <lineage>
        <taxon>Bacteria</taxon>
        <taxon>Bacillati</taxon>
        <taxon>Actinomycetota</taxon>
        <taxon>Actinomycetes</taxon>
        <taxon>Micromonosporales</taxon>
        <taxon>Micromonosporaceae</taxon>
        <taxon>Micromonospora</taxon>
    </lineage>
</organism>
<sequence length="264" mass="27195">MDGADLDCWSAVAAGWAEFWGGFPEPAWSAVVQASGIGPGSRVLDVGCGSGELLAYLDRLGASTAGVDPAPGMVEVARARATGADIRLGRAEQLPWPDGEFDLVTSFNALQFADDILDALTEFVRVAAPGGLVAISNWAEAARNDLNTIEDAVAYAAGEQPRPIGGLWQPGGLGELLGAGGLDVVSAGLVEVPWHAPDDDALVRGVLLGEDPATMATAAPTVIAAARRFRTPPGGYRLVNAFRYAVGRTPGDAVESRIGTMGEA</sequence>
<name>A0A1C4U6K0_9ACTN</name>
<dbReference type="InterPro" id="IPR029063">
    <property type="entry name" value="SAM-dependent_MTases_sf"/>
</dbReference>
<keyword evidence="3" id="KW-0949">S-adenosyl-L-methionine</keyword>
<dbReference type="Pfam" id="PF08241">
    <property type="entry name" value="Methyltransf_11"/>
    <property type="match status" value="1"/>
</dbReference>
<dbReference type="GO" id="GO:0008757">
    <property type="term" value="F:S-adenosylmethionine-dependent methyltransferase activity"/>
    <property type="evidence" value="ECO:0007669"/>
    <property type="project" value="InterPro"/>
</dbReference>
<evidence type="ECO:0000259" key="4">
    <source>
        <dbReference type="Pfam" id="PF08241"/>
    </source>
</evidence>
<evidence type="ECO:0000313" key="5">
    <source>
        <dbReference type="EMBL" id="SCE67294.1"/>
    </source>
</evidence>
<reference evidence="6" key="1">
    <citation type="submission" date="2016-06" db="EMBL/GenBank/DDBJ databases">
        <authorList>
            <person name="Varghese N."/>
            <person name="Submissions Spin"/>
        </authorList>
    </citation>
    <scope>NUCLEOTIDE SEQUENCE [LARGE SCALE GENOMIC DNA]</scope>
    <source>
        <strain evidence="6">DSM 44875</strain>
    </source>
</reference>
<dbReference type="AlphaFoldDB" id="A0A1C4U6K0"/>
<dbReference type="CDD" id="cd02440">
    <property type="entry name" value="AdoMet_MTases"/>
    <property type="match status" value="1"/>
</dbReference>
<dbReference type="OrthoDB" id="448116at2"/>
<proteinExistence type="predicted"/>
<dbReference type="Proteomes" id="UP000198243">
    <property type="component" value="Chromosome I"/>
</dbReference>
<dbReference type="PANTHER" id="PTHR43464">
    <property type="entry name" value="METHYLTRANSFERASE"/>
    <property type="match status" value="1"/>
</dbReference>
<keyword evidence="2 5" id="KW-0808">Transferase</keyword>
<dbReference type="SUPFAM" id="SSF53335">
    <property type="entry name" value="S-adenosyl-L-methionine-dependent methyltransferases"/>
    <property type="match status" value="1"/>
</dbReference>
<evidence type="ECO:0000256" key="3">
    <source>
        <dbReference type="ARBA" id="ARBA00022691"/>
    </source>
</evidence>
<dbReference type="RefSeq" id="WP_089016487.1">
    <property type="nucleotide sequence ID" value="NZ_LT607412.1"/>
</dbReference>
<dbReference type="InterPro" id="IPR013216">
    <property type="entry name" value="Methyltransf_11"/>
</dbReference>
<dbReference type="PANTHER" id="PTHR43464:SF19">
    <property type="entry name" value="UBIQUINONE BIOSYNTHESIS O-METHYLTRANSFERASE, MITOCHONDRIAL"/>
    <property type="match status" value="1"/>
</dbReference>
<dbReference type="Gene3D" id="3.40.50.150">
    <property type="entry name" value="Vaccinia Virus protein VP39"/>
    <property type="match status" value="1"/>
</dbReference>
<keyword evidence="1 5" id="KW-0489">Methyltransferase</keyword>
<dbReference type="EMBL" id="LT607412">
    <property type="protein sequence ID" value="SCE67294.1"/>
    <property type="molecule type" value="Genomic_DNA"/>
</dbReference>
<evidence type="ECO:0000256" key="1">
    <source>
        <dbReference type="ARBA" id="ARBA00022603"/>
    </source>
</evidence>
<evidence type="ECO:0000313" key="6">
    <source>
        <dbReference type="Proteomes" id="UP000198243"/>
    </source>
</evidence>
<feature type="domain" description="Methyltransferase type 11" evidence="4">
    <location>
        <begin position="44"/>
        <end position="135"/>
    </location>
</feature>
<accession>A0A1C4U6K0</accession>